<keyword evidence="3" id="KW-1185">Reference proteome</keyword>
<dbReference type="Proteomes" id="UP000201838">
    <property type="component" value="Unassembled WGS sequence"/>
</dbReference>
<protein>
    <recommendedName>
        <fullName evidence="4">TspO/MBR family protein</fullName>
    </recommendedName>
</protein>
<evidence type="ECO:0000256" key="1">
    <source>
        <dbReference type="SAM" id="Phobius"/>
    </source>
</evidence>
<evidence type="ECO:0000313" key="2">
    <source>
        <dbReference type="EMBL" id="SMX22405.1"/>
    </source>
</evidence>
<keyword evidence="1" id="KW-0472">Membrane</keyword>
<evidence type="ECO:0008006" key="4">
    <source>
        <dbReference type="Google" id="ProtNLM"/>
    </source>
</evidence>
<feature type="transmembrane region" description="Helical" evidence="1">
    <location>
        <begin position="104"/>
        <end position="124"/>
    </location>
</feature>
<feature type="transmembrane region" description="Helical" evidence="1">
    <location>
        <begin position="166"/>
        <end position="183"/>
    </location>
</feature>
<keyword evidence="1" id="KW-1133">Transmembrane helix</keyword>
<gene>
    <name evidence="2" type="ORF">BOA8489_00501</name>
</gene>
<feature type="transmembrane region" description="Helical" evidence="1">
    <location>
        <begin position="47"/>
        <end position="71"/>
    </location>
</feature>
<feature type="transmembrane region" description="Helical" evidence="1">
    <location>
        <begin position="214"/>
        <end position="232"/>
    </location>
</feature>
<name>A0A238IX28_9RHOB</name>
<feature type="transmembrane region" description="Helical" evidence="1">
    <location>
        <begin position="190"/>
        <end position="208"/>
    </location>
</feature>
<sequence length="239" mass="25424">MLSHRAYVILTFTAAVAFAAGPFVVSFDGFDPNAYPIPQDDPPAQPAGYAFSIWGVIYLWLLASTGFGLFVRPDDPEWIPTRPPLFVSLTIGAIWLPVAELSPIWATILIWAMLISALVALLRTPAKDRWLLRAPIGLYAGWLTAASSVSVALLGAGYGILFGQTVWAIIAIALAFTIAMNIITTRKSPGIFTFAVAWALVAVIVQNASTAPLIAGLAALGAAVLAGLFIYVNRTPLAQ</sequence>
<organism evidence="2 3">
    <name type="scientific">Boseongicola aestuarii</name>
    <dbReference type="NCBI Taxonomy" id="1470561"/>
    <lineage>
        <taxon>Bacteria</taxon>
        <taxon>Pseudomonadati</taxon>
        <taxon>Pseudomonadota</taxon>
        <taxon>Alphaproteobacteria</taxon>
        <taxon>Rhodobacterales</taxon>
        <taxon>Paracoccaceae</taxon>
        <taxon>Boseongicola</taxon>
    </lineage>
</organism>
<accession>A0A238IX28</accession>
<feature type="transmembrane region" description="Helical" evidence="1">
    <location>
        <begin position="136"/>
        <end position="160"/>
    </location>
</feature>
<keyword evidence="1" id="KW-0812">Transmembrane</keyword>
<dbReference type="AlphaFoldDB" id="A0A238IX28"/>
<feature type="transmembrane region" description="Helical" evidence="1">
    <location>
        <begin position="83"/>
        <end position="98"/>
    </location>
</feature>
<proteinExistence type="predicted"/>
<reference evidence="2 3" key="1">
    <citation type="submission" date="2017-05" db="EMBL/GenBank/DDBJ databases">
        <authorList>
            <person name="Song R."/>
            <person name="Chenine A.L."/>
            <person name="Ruprecht R.M."/>
        </authorList>
    </citation>
    <scope>NUCLEOTIDE SEQUENCE [LARGE SCALE GENOMIC DNA]</scope>
    <source>
        <strain evidence="2 3">CECT 8489</strain>
    </source>
</reference>
<feature type="transmembrane region" description="Helical" evidence="1">
    <location>
        <begin position="7"/>
        <end position="27"/>
    </location>
</feature>
<dbReference type="EMBL" id="FXXQ01000001">
    <property type="protein sequence ID" value="SMX22405.1"/>
    <property type="molecule type" value="Genomic_DNA"/>
</dbReference>
<dbReference type="OrthoDB" id="5189031at2"/>
<evidence type="ECO:0000313" key="3">
    <source>
        <dbReference type="Proteomes" id="UP000201838"/>
    </source>
</evidence>